<sequence length="115" mass="13116">MTQLCQKITHLFCKESREGSHLNPSSGLFQPNEKKDVILSCGWILSHTCTIMAMKKLPWHHGRVNNIINVVGLLFVNDARMATRVLFPFLQAECLDLWAKILNWVIQVQAIVGKM</sequence>
<protein>
    <submittedName>
        <fullName evidence="1">Uncharacterized protein</fullName>
    </submittedName>
</protein>
<evidence type="ECO:0000313" key="1">
    <source>
        <dbReference type="EnsemblPlants" id="ONIVA07G06970.2"/>
    </source>
</evidence>
<name>A0A0E0HYI1_ORYNI</name>
<dbReference type="EnsemblPlants" id="ONIVA07G06970.2">
    <property type="protein sequence ID" value="ONIVA07G06970.2"/>
    <property type="gene ID" value="ONIVA07G06970"/>
</dbReference>
<dbReference type="AlphaFoldDB" id="A0A0E0HYI1"/>
<accession>A0A0E0HYI1</accession>
<dbReference type="Proteomes" id="UP000006591">
    <property type="component" value="Chromosome 7"/>
</dbReference>
<dbReference type="HOGENOM" id="CLU_2112836_0_0_1"/>
<evidence type="ECO:0000313" key="2">
    <source>
        <dbReference type="Proteomes" id="UP000006591"/>
    </source>
</evidence>
<reference evidence="1" key="2">
    <citation type="submission" date="2018-04" db="EMBL/GenBank/DDBJ databases">
        <title>OnivRS2 (Oryza nivara Reference Sequence Version 2).</title>
        <authorList>
            <person name="Zhang J."/>
            <person name="Kudrna D."/>
            <person name="Lee S."/>
            <person name="Talag J."/>
            <person name="Rajasekar S."/>
            <person name="Welchert J."/>
            <person name="Hsing Y.-I."/>
            <person name="Wing R.A."/>
        </authorList>
    </citation>
    <scope>NUCLEOTIDE SEQUENCE [LARGE SCALE GENOMIC DNA]</scope>
    <source>
        <strain evidence="1">SL10</strain>
    </source>
</reference>
<dbReference type="Gramene" id="ONIVA07G06970.2">
    <property type="protein sequence ID" value="ONIVA07G06970.2"/>
    <property type="gene ID" value="ONIVA07G06970"/>
</dbReference>
<keyword evidence="2" id="KW-1185">Reference proteome</keyword>
<organism evidence="1">
    <name type="scientific">Oryza nivara</name>
    <name type="common">Indian wild rice</name>
    <name type="synonym">Oryza sativa f. spontanea</name>
    <dbReference type="NCBI Taxonomy" id="4536"/>
    <lineage>
        <taxon>Eukaryota</taxon>
        <taxon>Viridiplantae</taxon>
        <taxon>Streptophyta</taxon>
        <taxon>Embryophyta</taxon>
        <taxon>Tracheophyta</taxon>
        <taxon>Spermatophyta</taxon>
        <taxon>Magnoliopsida</taxon>
        <taxon>Liliopsida</taxon>
        <taxon>Poales</taxon>
        <taxon>Poaceae</taxon>
        <taxon>BOP clade</taxon>
        <taxon>Oryzoideae</taxon>
        <taxon>Oryzeae</taxon>
        <taxon>Oryzinae</taxon>
        <taxon>Oryza</taxon>
    </lineage>
</organism>
<reference evidence="1" key="1">
    <citation type="submission" date="2015-04" db="UniProtKB">
        <authorList>
            <consortium name="EnsemblPlants"/>
        </authorList>
    </citation>
    <scope>IDENTIFICATION</scope>
    <source>
        <strain evidence="1">SL10</strain>
    </source>
</reference>
<proteinExistence type="predicted"/>